<comment type="caution">
    <text evidence="1">The sequence shown here is derived from an EMBL/GenBank/DDBJ whole genome shotgun (WGS) entry which is preliminary data.</text>
</comment>
<reference evidence="1" key="1">
    <citation type="submission" date="2020-07" db="EMBL/GenBank/DDBJ databases">
        <title>Ethylene signaling mediates host invasion by parasitic plants.</title>
        <authorList>
            <person name="Yoshida S."/>
        </authorList>
    </citation>
    <scope>NUCLEOTIDE SEQUENCE</scope>
    <source>
        <strain evidence="1">Okayama</strain>
    </source>
</reference>
<dbReference type="EMBL" id="BMAC01000663">
    <property type="protein sequence ID" value="GFQ01189.1"/>
    <property type="molecule type" value="Genomic_DNA"/>
</dbReference>
<keyword evidence="2" id="KW-1185">Reference proteome</keyword>
<evidence type="ECO:0000313" key="1">
    <source>
        <dbReference type="EMBL" id="GFQ01189.1"/>
    </source>
</evidence>
<protein>
    <recommendedName>
        <fullName evidence="3">MULE transposase domain-containing protein</fullName>
    </recommendedName>
</protein>
<gene>
    <name evidence="1" type="ORF">PHJA_002262800</name>
</gene>
<evidence type="ECO:0008006" key="3">
    <source>
        <dbReference type="Google" id="ProtNLM"/>
    </source>
</evidence>
<dbReference type="AlphaFoldDB" id="A0A830CU76"/>
<proteinExistence type="predicted"/>
<dbReference type="Proteomes" id="UP000653305">
    <property type="component" value="Unassembled WGS sequence"/>
</dbReference>
<sequence length="59" mass="6950">MESLKWFFKNRIEAIGEIQPTCVMTDQASIIRIALKDVMPLSIHRWCFMSNHKGDKREV</sequence>
<organism evidence="1 2">
    <name type="scientific">Phtheirospermum japonicum</name>
    <dbReference type="NCBI Taxonomy" id="374723"/>
    <lineage>
        <taxon>Eukaryota</taxon>
        <taxon>Viridiplantae</taxon>
        <taxon>Streptophyta</taxon>
        <taxon>Embryophyta</taxon>
        <taxon>Tracheophyta</taxon>
        <taxon>Spermatophyta</taxon>
        <taxon>Magnoliopsida</taxon>
        <taxon>eudicotyledons</taxon>
        <taxon>Gunneridae</taxon>
        <taxon>Pentapetalae</taxon>
        <taxon>asterids</taxon>
        <taxon>lamiids</taxon>
        <taxon>Lamiales</taxon>
        <taxon>Orobanchaceae</taxon>
        <taxon>Orobanchaceae incertae sedis</taxon>
        <taxon>Phtheirospermum</taxon>
    </lineage>
</organism>
<evidence type="ECO:0000313" key="2">
    <source>
        <dbReference type="Proteomes" id="UP000653305"/>
    </source>
</evidence>
<accession>A0A830CU76</accession>
<name>A0A830CU76_9LAMI</name>